<evidence type="ECO:0000256" key="2">
    <source>
        <dbReference type="SAM" id="Phobius"/>
    </source>
</evidence>
<evidence type="ECO:0000313" key="3">
    <source>
        <dbReference type="EMBL" id="GFR43496.1"/>
    </source>
</evidence>
<keyword evidence="6" id="KW-1185">Reference proteome</keyword>
<feature type="region of interest" description="Disordered" evidence="1">
    <location>
        <begin position="1"/>
        <end position="34"/>
    </location>
</feature>
<keyword evidence="2" id="KW-0812">Transmembrane</keyword>
<gene>
    <name evidence="3" type="ORF">Agub_g4582</name>
    <name evidence="4" type="ORF">Agub_g4599</name>
    <name evidence="5" type="ORF">Agub_g4611</name>
</gene>
<reference evidence="3" key="1">
    <citation type="submission" date="2020-08" db="EMBL/GenBank/DDBJ databases">
        <authorList>
            <person name="Yamashita S."/>
            <person name="Nozaki H."/>
        </authorList>
    </citation>
    <scope>NUCLEOTIDE SEQUENCE</scope>
    <source>
        <strain evidence="3">NIES-4017</strain>
    </source>
</reference>
<dbReference type="EMBL" id="BMAR01000005">
    <property type="protein sequence ID" value="GFR43496.1"/>
    <property type="molecule type" value="Genomic_DNA"/>
</dbReference>
<dbReference type="EMBL" id="BMAR01000005">
    <property type="protein sequence ID" value="GFR43507.1"/>
    <property type="molecule type" value="Genomic_DNA"/>
</dbReference>
<comment type="caution">
    <text evidence="3">The sequence shown here is derived from an EMBL/GenBank/DDBJ whole genome shotgun (WGS) entry which is preliminary data.</text>
</comment>
<dbReference type="EMBL" id="BMAR01000005">
    <property type="protein sequence ID" value="GFR43517.1"/>
    <property type="molecule type" value="Genomic_DNA"/>
</dbReference>
<feature type="compositionally biased region" description="Low complexity" evidence="1">
    <location>
        <begin position="1"/>
        <end position="13"/>
    </location>
</feature>
<evidence type="ECO:0000313" key="5">
    <source>
        <dbReference type="EMBL" id="GFR43517.1"/>
    </source>
</evidence>
<keyword evidence="2" id="KW-0472">Membrane</keyword>
<reference evidence="3 6" key="2">
    <citation type="journal article" date="2021" name="Sci. Rep.">
        <title>Genome sequencing of the multicellular alga Astrephomene provides insights into convergent evolution of germ-soma differentiation.</title>
        <authorList>
            <person name="Yamashita S."/>
            <person name="Yamamoto K."/>
            <person name="Matsuzaki R."/>
            <person name="Suzuki S."/>
            <person name="Yamaguchi H."/>
            <person name="Hirooka S."/>
            <person name="Minakuchi Y."/>
            <person name="Miyagishima S."/>
            <person name="Kawachi M."/>
            <person name="Toyoda A."/>
            <person name="Nozaki H."/>
        </authorList>
    </citation>
    <scope>NUCLEOTIDE SEQUENCE [LARGE SCALE GENOMIC DNA]</scope>
    <source>
        <strain evidence="3 6">NIES-4017</strain>
    </source>
</reference>
<dbReference type="Proteomes" id="UP001054857">
    <property type="component" value="Unassembled WGS sequence"/>
</dbReference>
<accession>A0AAD3DKG3</accession>
<keyword evidence="2" id="KW-1133">Transmembrane helix</keyword>
<evidence type="ECO:0000313" key="4">
    <source>
        <dbReference type="EMBL" id="GFR43507.1"/>
    </source>
</evidence>
<protein>
    <submittedName>
        <fullName evidence="3">Uncharacterized protein</fullName>
    </submittedName>
</protein>
<sequence>MAAVGAATAPSAAQGELVREQHHADSGSSISNNGSAWSKGLDHNSVVIILTMTIVGGTLLLLVCAALLLWRHRRRSFSVDSDALSEAQARHGVVVIGLSEPTGKSHAAFKATGSGLSSHAPGPWHGNLSASSCSLKAVDSSGSGPEGFSLHVNCLAEAQRASAVATVTITTTGGAAAVGRYGRDTAVAIGARDLG</sequence>
<organism evidence="3 6">
    <name type="scientific">Astrephomene gubernaculifera</name>
    <dbReference type="NCBI Taxonomy" id="47775"/>
    <lineage>
        <taxon>Eukaryota</taxon>
        <taxon>Viridiplantae</taxon>
        <taxon>Chlorophyta</taxon>
        <taxon>core chlorophytes</taxon>
        <taxon>Chlorophyceae</taxon>
        <taxon>CS clade</taxon>
        <taxon>Chlamydomonadales</taxon>
        <taxon>Astrephomenaceae</taxon>
        <taxon>Astrephomene</taxon>
    </lineage>
</organism>
<evidence type="ECO:0000313" key="6">
    <source>
        <dbReference type="Proteomes" id="UP001054857"/>
    </source>
</evidence>
<proteinExistence type="predicted"/>
<feature type="transmembrane region" description="Helical" evidence="2">
    <location>
        <begin position="46"/>
        <end position="70"/>
    </location>
</feature>
<evidence type="ECO:0000256" key="1">
    <source>
        <dbReference type="SAM" id="MobiDB-lite"/>
    </source>
</evidence>
<dbReference type="AlphaFoldDB" id="A0AAD3DKG3"/>
<name>A0AAD3DKG3_9CHLO</name>